<dbReference type="PANTHER" id="PTHR43693:SF1">
    <property type="entry name" value="PROTEIN PHOSPHATASE CHEZ"/>
    <property type="match status" value="1"/>
</dbReference>
<evidence type="ECO:0000256" key="1">
    <source>
        <dbReference type="ARBA" id="ARBA00022500"/>
    </source>
</evidence>
<keyword evidence="8" id="KW-1185">Reference proteome</keyword>
<keyword evidence="1" id="KW-0145">Chemotaxis</keyword>
<accession>A0A127B9J4</accession>
<evidence type="ECO:0000259" key="4">
    <source>
        <dbReference type="Pfam" id="PF13690"/>
    </source>
</evidence>
<dbReference type="OrthoDB" id="182374at2157"/>
<dbReference type="EMBL" id="CP010835">
    <property type="protein sequence ID" value="AMM53316.1"/>
    <property type="molecule type" value="Genomic_DNA"/>
</dbReference>
<reference evidence="6 8" key="3">
    <citation type="submission" date="2023-03" db="EMBL/GenBank/DDBJ databases">
        <title>Speciation in Pyrococcus: adaptation to high temperature as a mechanism.</title>
        <authorList>
            <person name="Gu J."/>
        </authorList>
    </citation>
    <scope>NUCLEOTIDE SEQUENCE [LARGE SCALE GENOMIC DNA]</scope>
    <source>
        <strain evidence="6 8">LMOA34</strain>
    </source>
</reference>
<dbReference type="InterPro" id="IPR050992">
    <property type="entry name" value="CheZ_family_phosphatases"/>
</dbReference>
<dbReference type="Proteomes" id="UP000070587">
    <property type="component" value="Chromosome"/>
</dbReference>
<dbReference type="STRING" id="1609559.TQ32_01490"/>
<dbReference type="GeneID" id="28490463"/>
<dbReference type="Gene3D" id="3.40.1550.10">
    <property type="entry name" value="CheC-like"/>
    <property type="match status" value="1"/>
</dbReference>
<dbReference type="Pfam" id="PF13690">
    <property type="entry name" value="CheX"/>
    <property type="match status" value="1"/>
</dbReference>
<evidence type="ECO:0000259" key="3">
    <source>
        <dbReference type="Pfam" id="PF04509"/>
    </source>
</evidence>
<dbReference type="CDD" id="cd17909">
    <property type="entry name" value="CheC_ClassI"/>
    <property type="match status" value="1"/>
</dbReference>
<dbReference type="PANTHER" id="PTHR43693">
    <property type="entry name" value="PROTEIN PHOSPHATASE CHEZ"/>
    <property type="match status" value="1"/>
</dbReference>
<organism evidence="5 7">
    <name type="scientific">Pyrococcus kukulkanii</name>
    <dbReference type="NCBI Taxonomy" id="1609559"/>
    <lineage>
        <taxon>Archaea</taxon>
        <taxon>Methanobacteriati</taxon>
        <taxon>Methanobacteriota</taxon>
        <taxon>Thermococci</taxon>
        <taxon>Thermococcales</taxon>
        <taxon>Thermococcaceae</taxon>
        <taxon>Pyrococcus</taxon>
    </lineage>
</organism>
<reference evidence="5 7" key="2">
    <citation type="journal article" date="2016" name="Int. J. Syst. Evol. Microbiol.">
        <title>Pyrococcus kukulkanii sp. nov., a hyperthermophilic, piezophilic archaeon isolated from a deep-sea hydrothermal vent.</title>
        <authorList>
            <person name="Callac N."/>
            <person name="Oger P."/>
            <person name="Lesongeur F."/>
            <person name="Rattray J.E."/>
            <person name="Vannier P."/>
            <person name="Michoud G."/>
            <person name="Beauverger M."/>
            <person name="Gayet N."/>
            <person name="Rouxel O."/>
            <person name="Jebbar M."/>
            <person name="Godfroy A."/>
        </authorList>
    </citation>
    <scope>NUCLEOTIDE SEQUENCE [LARGE SCALE GENOMIC DNA]</scope>
    <source>
        <strain evidence="5 7">NCB100</strain>
    </source>
</reference>
<evidence type="ECO:0000313" key="6">
    <source>
        <dbReference type="EMBL" id="MFA4803808.1"/>
    </source>
</evidence>
<feature type="domain" description="CheC-like protein" evidence="3">
    <location>
        <begin position="10"/>
        <end position="42"/>
    </location>
</feature>
<name>A0A127B9J4_9EURY</name>
<dbReference type="GO" id="GO:0016787">
    <property type="term" value="F:hydrolase activity"/>
    <property type="evidence" value="ECO:0007669"/>
    <property type="project" value="UniProtKB-KW"/>
</dbReference>
<dbReference type="Pfam" id="PF04509">
    <property type="entry name" value="CheC"/>
    <property type="match status" value="1"/>
</dbReference>
<dbReference type="GO" id="GO:0006935">
    <property type="term" value="P:chemotaxis"/>
    <property type="evidence" value="ECO:0007669"/>
    <property type="project" value="UniProtKB-KW"/>
</dbReference>
<protein>
    <submittedName>
        <fullName evidence="5">Chemotaxis protein CheA</fullName>
    </submittedName>
    <submittedName>
        <fullName evidence="6">Chemotaxis protein CheC</fullName>
    </submittedName>
</protein>
<evidence type="ECO:0000313" key="5">
    <source>
        <dbReference type="EMBL" id="AMM53316.1"/>
    </source>
</evidence>
<dbReference type="KEGG" id="pyc:TQ32_01490"/>
<evidence type="ECO:0000313" key="7">
    <source>
        <dbReference type="Proteomes" id="UP000070587"/>
    </source>
</evidence>
<dbReference type="AlphaFoldDB" id="A0A127B9J4"/>
<dbReference type="InterPro" id="IPR028051">
    <property type="entry name" value="CheX-like_dom"/>
</dbReference>
<reference evidence="7" key="1">
    <citation type="submission" date="2015-02" db="EMBL/GenBank/DDBJ databases">
        <title>Pyrococcus kukulkanii sp. nov., a novel hyperthermophilic archaeon isolated from a deep-sea hydrothermal vent at the Guaymas Basin.</title>
        <authorList>
            <person name="Oger P.M."/>
            <person name="Callac N."/>
            <person name="Jebbar M."/>
            <person name="Godfroy A."/>
        </authorList>
    </citation>
    <scope>NUCLEOTIDE SEQUENCE [LARGE SCALE GENOMIC DNA]</scope>
    <source>
        <strain evidence="7">NCB100</strain>
    </source>
</reference>
<proteinExistence type="predicted"/>
<dbReference type="PATRIC" id="fig|1609559.3.peg.308"/>
<dbReference type="Proteomes" id="UP001571980">
    <property type="component" value="Unassembled WGS sequence"/>
</dbReference>
<dbReference type="EMBL" id="JARRIG010000002">
    <property type="protein sequence ID" value="MFA4803808.1"/>
    <property type="molecule type" value="Genomic_DNA"/>
</dbReference>
<dbReference type="RefSeq" id="WP_068320338.1">
    <property type="nucleotide sequence ID" value="NZ_CP010835.1"/>
</dbReference>
<dbReference type="InterPro" id="IPR007597">
    <property type="entry name" value="CheC"/>
</dbReference>
<sequence>MKKSEWYKDIFREASNIAISHALTALSQMIGGPIEMEPPEVEIVSRVEFLKRLAERGVSNGFTVMFDITEGLSGLTILQFPKQSALNISAVLLGMEPGSVTELDDMGKSAIMEVGNILISVYTDILSNLMGEPVSLSPPKPAESLYDIEKELGRPDLRDVESIIVFKSSFHKQDIGVESYFYIVPTPESFTKLVKKLESQVIEEVEKQ</sequence>
<dbReference type="SUPFAM" id="SSF103039">
    <property type="entry name" value="CheC-like"/>
    <property type="match status" value="1"/>
</dbReference>
<evidence type="ECO:0000313" key="8">
    <source>
        <dbReference type="Proteomes" id="UP001571980"/>
    </source>
</evidence>
<evidence type="ECO:0000256" key="2">
    <source>
        <dbReference type="ARBA" id="ARBA00022801"/>
    </source>
</evidence>
<keyword evidence="2" id="KW-0378">Hydrolase</keyword>
<gene>
    <name evidence="6" type="ORF">P8X34_03470</name>
    <name evidence="5" type="ORF">TQ32_01490</name>
</gene>
<feature type="domain" description="Chemotaxis phosphatase CheX-like" evidence="4">
    <location>
        <begin position="63"/>
        <end position="141"/>
    </location>
</feature>
<dbReference type="InterPro" id="IPR028976">
    <property type="entry name" value="CheC-like_sf"/>
</dbReference>